<dbReference type="OrthoDB" id="121980at2"/>
<accession>A0A1A9N8A9</accession>
<dbReference type="Proteomes" id="UP000077961">
    <property type="component" value="Unassembled WGS sequence"/>
</dbReference>
<dbReference type="Gene3D" id="3.30.70.1060">
    <property type="entry name" value="Dimeric alpha+beta barrel"/>
    <property type="match status" value="1"/>
</dbReference>
<dbReference type="EMBL" id="LXJZ01000181">
    <property type="protein sequence ID" value="OAJ57137.1"/>
    <property type="molecule type" value="Genomic_DNA"/>
</dbReference>
<protein>
    <submittedName>
        <fullName evidence="2">Uncharacterized protein</fullName>
    </submittedName>
</protein>
<keyword evidence="3" id="KW-1185">Reference proteome</keyword>
<dbReference type="SUPFAM" id="SSF54909">
    <property type="entry name" value="Dimeric alpha+beta barrel"/>
    <property type="match status" value="1"/>
</dbReference>
<dbReference type="Proteomes" id="UP000078116">
    <property type="component" value="Unassembled WGS sequence"/>
</dbReference>
<name>A0A1A9N8A9_9BURK</name>
<dbReference type="RefSeq" id="WP_064269324.1">
    <property type="nucleotide sequence ID" value="NZ_LXJZ01000181.1"/>
</dbReference>
<proteinExistence type="predicted"/>
<organism evidence="2 4">
    <name type="scientific">Paraburkholderia ginsengiterrae</name>
    <dbReference type="NCBI Taxonomy" id="1462993"/>
    <lineage>
        <taxon>Bacteria</taxon>
        <taxon>Pseudomonadati</taxon>
        <taxon>Pseudomonadota</taxon>
        <taxon>Betaproteobacteria</taxon>
        <taxon>Burkholderiales</taxon>
        <taxon>Burkholderiaceae</taxon>
        <taxon>Paraburkholderia</taxon>
    </lineage>
</organism>
<evidence type="ECO:0000313" key="4">
    <source>
        <dbReference type="Proteomes" id="UP000078116"/>
    </source>
</evidence>
<gene>
    <name evidence="1" type="ORF">A6V36_32425</name>
    <name evidence="2" type="ORF">A6V37_25465</name>
</gene>
<dbReference type="EMBL" id="LXKA01000220">
    <property type="protein sequence ID" value="OAJ61362.1"/>
    <property type="molecule type" value="Genomic_DNA"/>
</dbReference>
<reference evidence="3 4" key="1">
    <citation type="submission" date="2016-04" db="EMBL/GenBank/DDBJ databases">
        <title>Reclassification of Paraburkholderia panaciterrae (Farh et al. 2015) Dobritsa &amp; Samadpour 2016 as a later homotypic synonym of Paraburkholderia ginsengiterrae (Farh et al. 2015) Dobritsa &amp; Samadpour 2016.</title>
        <authorList>
            <person name="Dobritsa A.P."/>
            <person name="Kutumbaka K."/>
            <person name="Samadpour M."/>
        </authorList>
    </citation>
    <scope>NUCLEOTIDE SEQUENCE [LARGE SCALE GENOMIC DNA]</scope>
    <source>
        <strain evidence="2 4">DCY85</strain>
        <strain evidence="1 3">DCY85-1</strain>
    </source>
</reference>
<comment type="caution">
    <text evidence="2">The sequence shown here is derived from an EMBL/GenBank/DDBJ whole genome shotgun (WGS) entry which is preliminary data.</text>
</comment>
<dbReference type="InterPro" id="IPR011008">
    <property type="entry name" value="Dimeric_a/b-barrel"/>
</dbReference>
<dbReference type="AlphaFoldDB" id="A0A1A9N8A9"/>
<evidence type="ECO:0000313" key="1">
    <source>
        <dbReference type="EMBL" id="OAJ57137.1"/>
    </source>
</evidence>
<sequence length="97" mass="10513">MQFLVLVSLTTPTPMDAPTQEEREAESEVIRQLYRDGIVRQIWLRGDGGACIIAEGDAPQTLDAVFSALPLVKSGFLQPPKVIALKAYSGFGPRATP</sequence>
<dbReference type="STRING" id="1462993.A6V36_32425"/>
<evidence type="ECO:0000313" key="2">
    <source>
        <dbReference type="EMBL" id="OAJ61362.1"/>
    </source>
</evidence>
<evidence type="ECO:0000313" key="3">
    <source>
        <dbReference type="Proteomes" id="UP000077961"/>
    </source>
</evidence>